<protein>
    <submittedName>
        <fullName evidence="1">Uncharacterized protein</fullName>
    </submittedName>
</protein>
<name>A0A0E9SPW9_ANGAN</name>
<sequence>MYGKDQKHRPEIFECTESSLKVHC</sequence>
<reference evidence="1" key="1">
    <citation type="submission" date="2014-11" db="EMBL/GenBank/DDBJ databases">
        <authorList>
            <person name="Amaro Gonzalez C."/>
        </authorList>
    </citation>
    <scope>NUCLEOTIDE SEQUENCE</scope>
</reference>
<proteinExistence type="predicted"/>
<accession>A0A0E9SPW9</accession>
<reference evidence="1" key="2">
    <citation type="journal article" date="2015" name="Fish Shellfish Immunol.">
        <title>Early steps in the European eel (Anguilla anguilla)-Vibrio vulnificus interaction in the gills: Role of the RtxA13 toxin.</title>
        <authorList>
            <person name="Callol A."/>
            <person name="Pajuelo D."/>
            <person name="Ebbesson L."/>
            <person name="Teles M."/>
            <person name="MacKenzie S."/>
            <person name="Amaro C."/>
        </authorList>
    </citation>
    <scope>NUCLEOTIDE SEQUENCE</scope>
</reference>
<dbReference type="AlphaFoldDB" id="A0A0E9SPW9"/>
<evidence type="ECO:0000313" key="1">
    <source>
        <dbReference type="EMBL" id="JAH43336.1"/>
    </source>
</evidence>
<dbReference type="EMBL" id="GBXM01065241">
    <property type="protein sequence ID" value="JAH43336.1"/>
    <property type="molecule type" value="Transcribed_RNA"/>
</dbReference>
<organism evidence="1">
    <name type="scientific">Anguilla anguilla</name>
    <name type="common">European freshwater eel</name>
    <name type="synonym">Muraena anguilla</name>
    <dbReference type="NCBI Taxonomy" id="7936"/>
    <lineage>
        <taxon>Eukaryota</taxon>
        <taxon>Metazoa</taxon>
        <taxon>Chordata</taxon>
        <taxon>Craniata</taxon>
        <taxon>Vertebrata</taxon>
        <taxon>Euteleostomi</taxon>
        <taxon>Actinopterygii</taxon>
        <taxon>Neopterygii</taxon>
        <taxon>Teleostei</taxon>
        <taxon>Anguilliformes</taxon>
        <taxon>Anguillidae</taxon>
        <taxon>Anguilla</taxon>
    </lineage>
</organism>